<proteinExistence type="predicted"/>
<protein>
    <submittedName>
        <fullName evidence="2">Uncharacterized protein</fullName>
    </submittedName>
</protein>
<dbReference type="EMBL" id="CP059271">
    <property type="protein sequence ID" value="QLQ81121.1"/>
    <property type="molecule type" value="Genomic_DNA"/>
</dbReference>
<name>A0A7H9HUU7_9SACH</name>
<evidence type="ECO:0000256" key="1">
    <source>
        <dbReference type="SAM" id="Phobius"/>
    </source>
</evidence>
<evidence type="ECO:0000313" key="2">
    <source>
        <dbReference type="EMBL" id="QLQ81121.1"/>
    </source>
</evidence>
<keyword evidence="1" id="KW-1133">Transmembrane helix</keyword>
<keyword evidence="1" id="KW-0472">Membrane</keyword>
<keyword evidence="1" id="KW-0812">Transmembrane</keyword>
<accession>A0A7H9HUU7</accession>
<dbReference type="Proteomes" id="UP000510647">
    <property type="component" value="Chromosome 5"/>
</dbReference>
<feature type="transmembrane region" description="Helical" evidence="1">
    <location>
        <begin position="26"/>
        <end position="43"/>
    </location>
</feature>
<dbReference type="AlphaFoldDB" id="A0A7H9HUU7"/>
<evidence type="ECO:0000313" key="3">
    <source>
        <dbReference type="Proteomes" id="UP000510647"/>
    </source>
</evidence>
<reference evidence="2 3" key="1">
    <citation type="submission" date="2020-06" db="EMBL/GenBank/DDBJ databases">
        <title>The yeast mating-type switching endonuclease HO is a domesticated member of an unorthodox homing genetic element family.</title>
        <authorList>
            <person name="Coughlan A.Y."/>
            <person name="Lombardi L."/>
            <person name="Braun-Galleani S."/>
            <person name="Martos A.R."/>
            <person name="Galeote V."/>
            <person name="Bigey F."/>
            <person name="Dequin S."/>
            <person name="Byrne K.P."/>
            <person name="Wolfe K.H."/>
        </authorList>
    </citation>
    <scope>NUCLEOTIDE SEQUENCE [LARGE SCALE GENOMIC DNA]</scope>
    <source>
        <strain evidence="2 3">CBS2947</strain>
    </source>
</reference>
<keyword evidence="3" id="KW-1185">Reference proteome</keyword>
<dbReference type="OrthoDB" id="4063341at2759"/>
<gene>
    <name evidence="2" type="ORF">HG537_0E04760</name>
</gene>
<sequence>MGVLARVVSVSVAKDVTGRPGVTRLVVTRLLSVYGTSIVLFLIKLRRLAVNRRKAELWNLVRNSSGLAMVLTLVPVVRVVSGVENVVLAWSVAVGSALATVTNLPSWLSSYVVVESISDALLSMRTVKRVLANLGTSTLVVGRQALLCLLMPFFYSRANKRSSAAARFLFQKRSLGRDFVLFYCIWNFLSVYNSLKSFLTDSRREKVYRSQQFSSRQVDEWPMISSNLKPLMDKLIEIHEITLQDTYSLFEKIMNSPIIKNIIPCLKWALWRQLCVRTMTHTPPTRRSHVAGASFMKSITLMLGFFVLDGNDNKMNVRPGVLRYLIRCILTTYLGTPSLKTQRLITFLSSHLALQNIAQQSNCSK</sequence>
<organism evidence="2 3">
    <name type="scientific">Torulaspora globosa</name>
    <dbReference type="NCBI Taxonomy" id="48254"/>
    <lineage>
        <taxon>Eukaryota</taxon>
        <taxon>Fungi</taxon>
        <taxon>Dikarya</taxon>
        <taxon>Ascomycota</taxon>
        <taxon>Saccharomycotina</taxon>
        <taxon>Saccharomycetes</taxon>
        <taxon>Saccharomycetales</taxon>
        <taxon>Saccharomycetaceae</taxon>
        <taxon>Torulaspora</taxon>
    </lineage>
</organism>